<dbReference type="GO" id="GO:0009378">
    <property type="term" value="F:four-way junction helicase activity"/>
    <property type="evidence" value="ECO:0007669"/>
    <property type="project" value="TreeGrafter"/>
</dbReference>
<keyword evidence="7" id="KW-0812">Transmembrane</keyword>
<evidence type="ECO:0000256" key="6">
    <source>
        <dbReference type="SAM" id="MobiDB-lite"/>
    </source>
</evidence>
<dbReference type="Proteomes" id="UP000030703">
    <property type="component" value="Unassembled WGS sequence"/>
</dbReference>
<comment type="catalytic activity">
    <reaction evidence="4">
        <text>Couples ATP hydrolysis with the unwinding of duplex DNA by translocating in the 3'-5' direction.</text>
        <dbReference type="EC" id="5.6.2.4"/>
    </reaction>
</comment>
<reference evidence="9" key="2">
    <citation type="submission" date="2012-05" db="EMBL/GenBank/DDBJ databases">
        <title>Annotation of the Genome Sequence of Fusarium oxysporum f. sp. melonis 26406.</title>
        <authorList>
            <consortium name="The Broad Institute Genomics Platform"/>
            <person name="Ma L.-J."/>
            <person name="Corby-Kistler H."/>
            <person name="Broz K."/>
            <person name="Gale L.R."/>
            <person name="Jonkers W."/>
            <person name="O'Donnell K."/>
            <person name="Ploetz R."/>
            <person name="Steinberg C."/>
            <person name="Schwartz D.C."/>
            <person name="VanEtten H."/>
            <person name="Zhou S."/>
            <person name="Young S.K."/>
            <person name="Zeng Q."/>
            <person name="Gargeya S."/>
            <person name="Fitzgerald M."/>
            <person name="Abouelleil A."/>
            <person name="Alvarado L."/>
            <person name="Chapman S.B."/>
            <person name="Gainer-Dewar J."/>
            <person name="Goldberg J."/>
            <person name="Griggs A."/>
            <person name="Gujja S."/>
            <person name="Hansen M."/>
            <person name="Howarth C."/>
            <person name="Imamovic A."/>
            <person name="Ireland A."/>
            <person name="Larimer J."/>
            <person name="McCowan C."/>
            <person name="Murphy C."/>
            <person name="Pearson M."/>
            <person name="Poon T.W."/>
            <person name="Priest M."/>
            <person name="Roberts A."/>
            <person name="Saif S."/>
            <person name="Shea T."/>
            <person name="Sykes S."/>
            <person name="Wortman J."/>
            <person name="Nusbaum C."/>
            <person name="Birren B."/>
        </authorList>
    </citation>
    <scope>NUCLEOTIDE SEQUENCE</scope>
    <source>
        <strain evidence="9">26406</strain>
    </source>
</reference>
<accession>W9Z6T6</accession>
<dbReference type="EC" id="5.6.2.4" evidence="5"/>
<dbReference type="PANTHER" id="PTHR13710:SF105">
    <property type="entry name" value="ATP-DEPENDENT DNA HELICASE Q1"/>
    <property type="match status" value="1"/>
</dbReference>
<keyword evidence="7" id="KW-0472">Membrane</keyword>
<dbReference type="GO" id="GO:0005694">
    <property type="term" value="C:chromosome"/>
    <property type="evidence" value="ECO:0007669"/>
    <property type="project" value="TreeGrafter"/>
</dbReference>
<dbReference type="VEuPathDB" id="FungiDB:FOMG_18939"/>
<dbReference type="InterPro" id="IPR011545">
    <property type="entry name" value="DEAD/DEAH_box_helicase_dom"/>
</dbReference>
<dbReference type="GO" id="GO:0043138">
    <property type="term" value="F:3'-5' DNA helicase activity"/>
    <property type="evidence" value="ECO:0007669"/>
    <property type="project" value="UniProtKB-EC"/>
</dbReference>
<dbReference type="OrthoDB" id="10261556at2759"/>
<dbReference type="GO" id="GO:0005737">
    <property type="term" value="C:cytoplasm"/>
    <property type="evidence" value="ECO:0007669"/>
    <property type="project" value="TreeGrafter"/>
</dbReference>
<keyword evidence="7" id="KW-1133">Transmembrane helix</keyword>
<organism evidence="9">
    <name type="scientific">Fusarium oxysporum f. sp. melonis 26406</name>
    <dbReference type="NCBI Taxonomy" id="1089452"/>
    <lineage>
        <taxon>Eukaryota</taxon>
        <taxon>Fungi</taxon>
        <taxon>Dikarya</taxon>
        <taxon>Ascomycota</taxon>
        <taxon>Pezizomycotina</taxon>
        <taxon>Sordariomycetes</taxon>
        <taxon>Hypocreomycetidae</taxon>
        <taxon>Hypocreales</taxon>
        <taxon>Nectriaceae</taxon>
        <taxon>Fusarium</taxon>
        <taxon>Fusarium oxysporum species complex</taxon>
    </lineage>
</organism>
<reference evidence="9" key="1">
    <citation type="submission" date="2012-04" db="EMBL/GenBank/DDBJ databases">
        <title>The Genome Sequence of Fusarium oxysporum melonis.</title>
        <authorList>
            <consortium name="The Broad Institute Genome Sequencing Platform"/>
            <person name="Ma L.-J."/>
            <person name="Gale L.R."/>
            <person name="Schwartz D.C."/>
            <person name="Zhou S."/>
            <person name="Corby-Kistler H."/>
            <person name="Young S.K."/>
            <person name="Zeng Q."/>
            <person name="Gargeya S."/>
            <person name="Fitzgerald M."/>
            <person name="Haas B."/>
            <person name="Abouelleil A."/>
            <person name="Alvarado L."/>
            <person name="Arachchi H.M."/>
            <person name="Berlin A."/>
            <person name="Brown A."/>
            <person name="Chapman S.B."/>
            <person name="Chen Z."/>
            <person name="Dunbar C."/>
            <person name="Freedman E."/>
            <person name="Gearin G."/>
            <person name="Goldberg J."/>
            <person name="Griggs A."/>
            <person name="Gujja S."/>
            <person name="Heiman D."/>
            <person name="Howarth C."/>
            <person name="Larson L."/>
            <person name="Lui A."/>
            <person name="MacDonald P.J.P."/>
            <person name="Montmayeur A."/>
            <person name="Murphy C."/>
            <person name="Neiman D."/>
            <person name="Pearson M."/>
            <person name="Priest M."/>
            <person name="Roberts A."/>
            <person name="Saif S."/>
            <person name="Shea T."/>
            <person name="Shenoy N."/>
            <person name="Sisk P."/>
            <person name="Stolte C."/>
            <person name="Sykes S."/>
            <person name="Wortman J."/>
            <person name="Nusbaum C."/>
            <person name="Birren B."/>
        </authorList>
    </citation>
    <scope>NUCLEOTIDE SEQUENCE</scope>
    <source>
        <strain evidence="9">26406</strain>
    </source>
</reference>
<feature type="compositionally biased region" description="Basic and acidic residues" evidence="6">
    <location>
        <begin position="16"/>
        <end position="26"/>
    </location>
</feature>
<feature type="region of interest" description="Disordered" evidence="6">
    <location>
        <begin position="169"/>
        <end position="196"/>
    </location>
</feature>
<keyword evidence="3" id="KW-0413">Isomerase</keyword>
<dbReference type="GO" id="GO:0000724">
    <property type="term" value="P:double-strand break repair via homologous recombination"/>
    <property type="evidence" value="ECO:0007669"/>
    <property type="project" value="TreeGrafter"/>
</dbReference>
<dbReference type="Gene3D" id="3.40.50.300">
    <property type="entry name" value="P-loop containing nucleotide triphosphate hydrolases"/>
    <property type="match status" value="1"/>
</dbReference>
<dbReference type="Pfam" id="PF00270">
    <property type="entry name" value="DEAD"/>
    <property type="match status" value="1"/>
</dbReference>
<evidence type="ECO:0000256" key="5">
    <source>
        <dbReference type="ARBA" id="ARBA00034808"/>
    </source>
</evidence>
<dbReference type="AlphaFoldDB" id="W9Z6T6"/>
<dbReference type="PANTHER" id="PTHR13710">
    <property type="entry name" value="DNA HELICASE RECQ FAMILY MEMBER"/>
    <property type="match status" value="1"/>
</dbReference>
<protein>
    <recommendedName>
        <fullName evidence="5">DNA 3'-5' helicase</fullName>
        <ecNumber evidence="5">5.6.2.4</ecNumber>
    </recommendedName>
</protein>
<dbReference type="GO" id="GO:0003677">
    <property type="term" value="F:DNA binding"/>
    <property type="evidence" value="ECO:0007669"/>
    <property type="project" value="UniProtKB-KW"/>
</dbReference>
<sequence>MAQARPTDLSSSNRLEQPEEVTRESAGDTAGTTMLPGQEWLIYNAEHQSRICAFHGYAVRNLEGHLRDRHPNINYQIRNGLLAQYGASNPTQAIEGLTIHKGFACTWPACGHLTPSWKWLRVHFNEEHNIKGAKARADHWTSVHLQTFFAGPKRAIRYFCVRVSTHHHSDDATSASAEGPLTPAGRGRRRATMADREEAHLEDQTIAAITQGWLLQQEEQEKMQKVMEEGILRHETTNWLKRTGWSAHFAGRNLVDIQACSRMPGRDDDELRRMTDALDRLFFDRCIGGLKSMPLMTRLLLASPHPHDAHSRPFGPLQEKTSMDRYLVYVKRFLSYCLNVLSLEEEVLFADHGFRFTHAQRVGLEQLWAHLQDEERSSEGLKERILQVLADFWMQRLDGDPFASPLWHFVGVLGIDGETGQLRPAHLFTYVLAGLVFAGRALLGEWAIPTRERAGITDLAQRFAQVRDAWLCKATYSPMGYMLSLLLYGRKIAQETGSRLMVSWSKHGEMMYFMGKPILMEDIRGMVARMTNDAENLLWDQLMFKEGDDERFVIPLAGIEDDLTQTRRGQSFVHSNGLAGKEVEMLEDLIASSRKAELLDKAGEWKWAGIRKYLKLVKKFEEFLLLPAHITGGQPSRGEEITGLRLVNGINRDRNVFIIDGDVVLVTQYHKSLAHFDSPKVIPRFLPGRIGQLFVMYMVYIRPLTDRWEADRWELYGKMAPPSDFIWHGETGPWESSQMSGAMGKWTSYYIGRRITLQDWRHIAIAISKKHARDRGAARADFEDGGDDDESEQYEAPDDLAACHTGQTAANYGVTIDVLKRLTAESLDIFGQVSRRWHKFLGCDAQHMSASEPLLPTSVSKRKGRAESGGEEMCQPPGKRAKVSSLEKLRAGITAADEKRDDLILGALRAILRDNGAQFRSQQQEEAVRLSAAKQSPLVAVLPTGGGKSLIFMVPAMLAGAGVTIVVAPYAELKRQLVTRCIDAGLDCKSWPEARESWPRVTLASAEAAITDDFLQWAADLSVKGRLDRVVIDECHLTFTAAETYRAKLRGLVLLRSLGCPYSRM</sequence>
<evidence type="ECO:0000259" key="8">
    <source>
        <dbReference type="PROSITE" id="PS51192"/>
    </source>
</evidence>
<evidence type="ECO:0000256" key="3">
    <source>
        <dbReference type="ARBA" id="ARBA00023235"/>
    </source>
</evidence>
<gene>
    <name evidence="9" type="ORF">FOMG_18939</name>
</gene>
<evidence type="ECO:0000256" key="4">
    <source>
        <dbReference type="ARBA" id="ARBA00034617"/>
    </source>
</evidence>
<dbReference type="PROSITE" id="PS51192">
    <property type="entry name" value="HELICASE_ATP_BIND_1"/>
    <property type="match status" value="1"/>
</dbReference>
<keyword evidence="2" id="KW-0238">DNA-binding</keyword>
<evidence type="ECO:0000313" key="9">
    <source>
        <dbReference type="EMBL" id="EXK24327.1"/>
    </source>
</evidence>
<evidence type="ECO:0000256" key="1">
    <source>
        <dbReference type="ARBA" id="ARBA00005446"/>
    </source>
</evidence>
<feature type="region of interest" description="Disordered" evidence="6">
    <location>
        <begin position="1"/>
        <end position="31"/>
    </location>
</feature>
<dbReference type="InterPro" id="IPR027417">
    <property type="entry name" value="P-loop_NTPase"/>
</dbReference>
<name>W9Z6T6_FUSOX</name>
<dbReference type="EMBL" id="JH659506">
    <property type="protein sequence ID" value="EXK24327.1"/>
    <property type="molecule type" value="Genomic_DNA"/>
</dbReference>
<comment type="similarity">
    <text evidence="1">Belongs to the helicase family. RecQ subfamily.</text>
</comment>
<feature type="transmembrane region" description="Helical" evidence="7">
    <location>
        <begin position="950"/>
        <end position="971"/>
    </location>
</feature>
<dbReference type="GO" id="GO:0005524">
    <property type="term" value="F:ATP binding"/>
    <property type="evidence" value="ECO:0007669"/>
    <property type="project" value="InterPro"/>
</dbReference>
<dbReference type="InterPro" id="IPR014001">
    <property type="entry name" value="Helicase_ATP-bd"/>
</dbReference>
<proteinExistence type="inferred from homology"/>
<feature type="domain" description="Helicase ATP-binding" evidence="8">
    <location>
        <begin position="929"/>
        <end position="1054"/>
    </location>
</feature>
<dbReference type="HOGENOM" id="CLU_001104_5_2_1"/>
<evidence type="ECO:0000256" key="7">
    <source>
        <dbReference type="SAM" id="Phobius"/>
    </source>
</evidence>
<dbReference type="SUPFAM" id="SSF52540">
    <property type="entry name" value="P-loop containing nucleoside triphosphate hydrolases"/>
    <property type="match status" value="1"/>
</dbReference>
<evidence type="ECO:0000256" key="2">
    <source>
        <dbReference type="ARBA" id="ARBA00023125"/>
    </source>
</evidence>